<reference evidence="1" key="1">
    <citation type="journal article" date="2020" name="Stud. Mycol.">
        <title>101 Dothideomycetes genomes: a test case for predicting lifestyles and emergence of pathogens.</title>
        <authorList>
            <person name="Haridas S."/>
            <person name="Albert R."/>
            <person name="Binder M."/>
            <person name="Bloem J."/>
            <person name="Labutti K."/>
            <person name="Salamov A."/>
            <person name="Andreopoulos B."/>
            <person name="Baker S."/>
            <person name="Barry K."/>
            <person name="Bills G."/>
            <person name="Bluhm B."/>
            <person name="Cannon C."/>
            <person name="Castanera R."/>
            <person name="Culley D."/>
            <person name="Daum C."/>
            <person name="Ezra D."/>
            <person name="Gonzalez J."/>
            <person name="Henrissat B."/>
            <person name="Kuo A."/>
            <person name="Liang C."/>
            <person name="Lipzen A."/>
            <person name="Lutzoni F."/>
            <person name="Magnuson J."/>
            <person name="Mondo S."/>
            <person name="Nolan M."/>
            <person name="Ohm R."/>
            <person name="Pangilinan J."/>
            <person name="Park H.-J."/>
            <person name="Ramirez L."/>
            <person name="Alfaro M."/>
            <person name="Sun H."/>
            <person name="Tritt A."/>
            <person name="Yoshinaga Y."/>
            <person name="Zwiers L.-H."/>
            <person name="Turgeon B."/>
            <person name="Goodwin S."/>
            <person name="Spatafora J."/>
            <person name="Crous P."/>
            <person name="Grigoriev I."/>
        </authorList>
    </citation>
    <scope>NUCLEOTIDE SEQUENCE</scope>
    <source>
        <strain evidence="1">ATCC 200398</strain>
    </source>
</reference>
<protein>
    <submittedName>
        <fullName evidence="1">Uncharacterized protein</fullName>
    </submittedName>
</protein>
<proteinExistence type="predicted"/>
<comment type="caution">
    <text evidence="1">The sequence shown here is derived from an EMBL/GenBank/DDBJ whole genome shotgun (WGS) entry which is preliminary data.</text>
</comment>
<evidence type="ECO:0000313" key="1">
    <source>
        <dbReference type="EMBL" id="KAF2464200.1"/>
    </source>
</evidence>
<name>A0ACB6QCG9_9PLEO</name>
<dbReference type="EMBL" id="MU003538">
    <property type="protein sequence ID" value="KAF2464200.1"/>
    <property type="molecule type" value="Genomic_DNA"/>
</dbReference>
<organism evidence="1 2">
    <name type="scientific">Lindgomyces ingoldianus</name>
    <dbReference type="NCBI Taxonomy" id="673940"/>
    <lineage>
        <taxon>Eukaryota</taxon>
        <taxon>Fungi</taxon>
        <taxon>Dikarya</taxon>
        <taxon>Ascomycota</taxon>
        <taxon>Pezizomycotina</taxon>
        <taxon>Dothideomycetes</taxon>
        <taxon>Pleosporomycetidae</taxon>
        <taxon>Pleosporales</taxon>
        <taxon>Lindgomycetaceae</taxon>
        <taxon>Lindgomyces</taxon>
    </lineage>
</organism>
<sequence>MLKSGQGIIDEAAKDFDQVIQAGWTGKLPSFSSLGKVIAGIGKNAAVQSTEFPPGVQPNIDYSAIEKDHRWRGGEAYRAA</sequence>
<keyword evidence="2" id="KW-1185">Reference proteome</keyword>
<dbReference type="Proteomes" id="UP000799755">
    <property type="component" value="Unassembled WGS sequence"/>
</dbReference>
<evidence type="ECO:0000313" key="2">
    <source>
        <dbReference type="Proteomes" id="UP000799755"/>
    </source>
</evidence>
<gene>
    <name evidence="1" type="ORF">BDR25DRAFT_381272</name>
</gene>
<accession>A0ACB6QCG9</accession>